<dbReference type="HOGENOM" id="CLU_954841_0_0_1"/>
<comment type="subcellular location">
    <subcellularLocation>
        <location evidence="1">Membrane</location>
        <topology evidence="1">Multi-pass membrane protein</topology>
    </subcellularLocation>
</comment>
<protein>
    <recommendedName>
        <fullName evidence="8">Major facilitator superfamily (MFS) profile domain-containing protein</fullName>
    </recommendedName>
</protein>
<evidence type="ECO:0000313" key="10">
    <source>
        <dbReference type="Proteomes" id="UP000008144"/>
    </source>
</evidence>
<keyword evidence="2" id="KW-0813">Transport</keyword>
<keyword evidence="10" id="KW-1185">Reference proteome</keyword>
<evidence type="ECO:0000313" key="9">
    <source>
        <dbReference type="Ensembl" id="ENSCINP00000012337.3"/>
    </source>
</evidence>
<keyword evidence="3 7" id="KW-0812">Transmembrane</keyword>
<dbReference type="InterPro" id="IPR050930">
    <property type="entry name" value="MFS_Vesicular_Transporter"/>
</dbReference>
<dbReference type="Pfam" id="PF07690">
    <property type="entry name" value="MFS_1"/>
    <property type="match status" value="1"/>
</dbReference>
<organism evidence="9 10">
    <name type="scientific">Ciona intestinalis</name>
    <name type="common">Transparent sea squirt</name>
    <name type="synonym">Ascidia intestinalis</name>
    <dbReference type="NCBI Taxonomy" id="7719"/>
    <lineage>
        <taxon>Eukaryota</taxon>
        <taxon>Metazoa</taxon>
        <taxon>Chordata</taxon>
        <taxon>Tunicata</taxon>
        <taxon>Ascidiacea</taxon>
        <taxon>Phlebobranchia</taxon>
        <taxon>Cionidae</taxon>
        <taxon>Ciona</taxon>
    </lineage>
</organism>
<feature type="transmembrane region" description="Helical" evidence="7">
    <location>
        <begin position="263"/>
        <end position="285"/>
    </location>
</feature>
<dbReference type="AlphaFoldDB" id="F6VTY6"/>
<dbReference type="PANTHER" id="PTHR23506:SF26">
    <property type="entry name" value="MFS-TYPE TRANSPORTER SLC18B1"/>
    <property type="match status" value="1"/>
</dbReference>
<dbReference type="Gene3D" id="1.20.1250.20">
    <property type="entry name" value="MFS general substrate transporter like domains"/>
    <property type="match status" value="1"/>
</dbReference>
<dbReference type="InterPro" id="IPR020846">
    <property type="entry name" value="MFS_dom"/>
</dbReference>
<dbReference type="Proteomes" id="UP000008144">
    <property type="component" value="Unassembled WGS sequence"/>
</dbReference>
<dbReference type="GO" id="GO:0022857">
    <property type="term" value="F:transmembrane transporter activity"/>
    <property type="evidence" value="ECO:0007669"/>
    <property type="project" value="InterPro"/>
</dbReference>
<reference evidence="9" key="3">
    <citation type="submission" date="2025-09" db="UniProtKB">
        <authorList>
            <consortium name="Ensembl"/>
        </authorList>
    </citation>
    <scope>IDENTIFICATION</scope>
</reference>
<reference evidence="9" key="2">
    <citation type="submission" date="2025-08" db="UniProtKB">
        <authorList>
            <consortium name="Ensembl"/>
        </authorList>
    </citation>
    <scope>IDENTIFICATION</scope>
</reference>
<dbReference type="STRING" id="7719.ENSCINP00000012337"/>
<keyword evidence="5 7" id="KW-0472">Membrane</keyword>
<proteinExistence type="predicted"/>
<dbReference type="InParanoid" id="F6VTY6"/>
<feature type="transmembrane region" description="Helical" evidence="7">
    <location>
        <begin position="231"/>
        <end position="251"/>
    </location>
</feature>
<feature type="region of interest" description="Disordered" evidence="6">
    <location>
        <begin position="1"/>
        <end position="30"/>
    </location>
</feature>
<feature type="domain" description="Major facilitator superfamily (MFS) profile" evidence="8">
    <location>
        <begin position="166"/>
        <end position="292"/>
    </location>
</feature>
<dbReference type="PANTHER" id="PTHR23506">
    <property type="entry name" value="GH10249P"/>
    <property type="match status" value="1"/>
</dbReference>
<dbReference type="Ensembl" id="ENSCINT00000012337.3">
    <property type="protein sequence ID" value="ENSCINP00000012337.3"/>
    <property type="gene ID" value="ENSCING00000005970.3"/>
</dbReference>
<dbReference type="OMA" id="NDIMGYS"/>
<feature type="compositionally biased region" description="Polar residues" evidence="6">
    <location>
        <begin position="1"/>
        <end position="19"/>
    </location>
</feature>
<dbReference type="InterPro" id="IPR011701">
    <property type="entry name" value="MFS"/>
</dbReference>
<dbReference type="PROSITE" id="PS50850">
    <property type="entry name" value="MFS"/>
    <property type="match status" value="1"/>
</dbReference>
<evidence type="ECO:0000256" key="4">
    <source>
        <dbReference type="ARBA" id="ARBA00022989"/>
    </source>
</evidence>
<evidence type="ECO:0000256" key="7">
    <source>
        <dbReference type="SAM" id="Phobius"/>
    </source>
</evidence>
<evidence type="ECO:0000256" key="2">
    <source>
        <dbReference type="ARBA" id="ARBA00022448"/>
    </source>
</evidence>
<name>F6VTY6_CIOIN</name>
<evidence type="ECO:0000256" key="6">
    <source>
        <dbReference type="SAM" id="MobiDB-lite"/>
    </source>
</evidence>
<dbReference type="GeneTree" id="ENSGT00940000170340"/>
<keyword evidence="4 7" id="KW-1133">Transmembrane helix</keyword>
<evidence type="ECO:0000259" key="8">
    <source>
        <dbReference type="PROSITE" id="PS50850"/>
    </source>
</evidence>
<feature type="transmembrane region" description="Helical" evidence="7">
    <location>
        <begin position="204"/>
        <end position="224"/>
    </location>
</feature>
<evidence type="ECO:0000256" key="3">
    <source>
        <dbReference type="ARBA" id="ARBA00022692"/>
    </source>
</evidence>
<evidence type="ECO:0000256" key="1">
    <source>
        <dbReference type="ARBA" id="ARBA00004141"/>
    </source>
</evidence>
<reference evidence="10" key="1">
    <citation type="journal article" date="2002" name="Science">
        <title>The draft genome of Ciona intestinalis: insights into chordate and vertebrate origins.</title>
        <authorList>
            <person name="Dehal P."/>
            <person name="Satou Y."/>
            <person name="Campbell R.K."/>
            <person name="Chapman J."/>
            <person name="Degnan B."/>
            <person name="De Tomaso A."/>
            <person name="Davidson B."/>
            <person name="Di Gregorio A."/>
            <person name="Gelpke M."/>
            <person name="Goodstein D.M."/>
            <person name="Harafuji N."/>
            <person name="Hastings K.E."/>
            <person name="Ho I."/>
            <person name="Hotta K."/>
            <person name="Huang W."/>
            <person name="Kawashima T."/>
            <person name="Lemaire P."/>
            <person name="Martinez D."/>
            <person name="Meinertzhagen I.A."/>
            <person name="Necula S."/>
            <person name="Nonaka M."/>
            <person name="Putnam N."/>
            <person name="Rash S."/>
            <person name="Saiga H."/>
            <person name="Satake M."/>
            <person name="Terry A."/>
            <person name="Yamada L."/>
            <person name="Wang H.G."/>
            <person name="Awazu S."/>
            <person name="Azumi K."/>
            <person name="Boore J."/>
            <person name="Branno M."/>
            <person name="Chin-Bow S."/>
            <person name="DeSantis R."/>
            <person name="Doyle S."/>
            <person name="Francino P."/>
            <person name="Keys D.N."/>
            <person name="Haga S."/>
            <person name="Hayashi H."/>
            <person name="Hino K."/>
            <person name="Imai K.S."/>
            <person name="Inaba K."/>
            <person name="Kano S."/>
            <person name="Kobayashi K."/>
            <person name="Kobayashi M."/>
            <person name="Lee B.I."/>
            <person name="Makabe K.W."/>
            <person name="Manohar C."/>
            <person name="Matassi G."/>
            <person name="Medina M."/>
            <person name="Mochizuki Y."/>
            <person name="Mount S."/>
            <person name="Morishita T."/>
            <person name="Miura S."/>
            <person name="Nakayama A."/>
            <person name="Nishizaka S."/>
            <person name="Nomoto H."/>
            <person name="Ohta F."/>
            <person name="Oishi K."/>
            <person name="Rigoutsos I."/>
            <person name="Sano M."/>
            <person name="Sasaki A."/>
            <person name="Sasakura Y."/>
            <person name="Shoguchi E."/>
            <person name="Shin-i T."/>
            <person name="Spagnuolo A."/>
            <person name="Stainier D."/>
            <person name="Suzuki M.M."/>
            <person name="Tassy O."/>
            <person name="Takatori N."/>
            <person name="Tokuoka M."/>
            <person name="Yagi K."/>
            <person name="Yoshizaki F."/>
            <person name="Wada S."/>
            <person name="Zhang C."/>
            <person name="Hyatt P.D."/>
            <person name="Larimer F."/>
            <person name="Detter C."/>
            <person name="Doggett N."/>
            <person name="Glavina T."/>
            <person name="Hawkins T."/>
            <person name="Richardson P."/>
            <person name="Lucas S."/>
            <person name="Kohara Y."/>
            <person name="Levine M."/>
            <person name="Satoh N."/>
            <person name="Rokhsar D.S."/>
        </authorList>
    </citation>
    <scope>NUCLEOTIDE SEQUENCE [LARGE SCALE GENOMIC DNA]</scope>
</reference>
<feature type="transmembrane region" description="Helical" evidence="7">
    <location>
        <begin position="164"/>
        <end position="184"/>
    </location>
</feature>
<feature type="region of interest" description="Disordered" evidence="6">
    <location>
        <begin position="47"/>
        <end position="69"/>
    </location>
</feature>
<dbReference type="InterPro" id="IPR036259">
    <property type="entry name" value="MFS_trans_sf"/>
</dbReference>
<dbReference type="SUPFAM" id="SSF103473">
    <property type="entry name" value="MFS general substrate transporter"/>
    <property type="match status" value="1"/>
</dbReference>
<dbReference type="GO" id="GO:0016020">
    <property type="term" value="C:membrane"/>
    <property type="evidence" value="ECO:0007669"/>
    <property type="project" value="UniProtKB-SubCell"/>
</dbReference>
<evidence type="ECO:0000256" key="5">
    <source>
        <dbReference type="ARBA" id="ARBA00023136"/>
    </source>
</evidence>
<sequence length="292" mass="32012">MPENIDNQADTSADVSHCSSEFDHQNPPLDSVDIRFSGLKTFDIPNNTTSNSLSDHGQQSESNTDQQYNIRGVLPLYRRSNSVSMAPPSHADIRKRTSKSFSVNADSPTSYGSFEHNQFVSNLVQPCDVDDIFDDDPCTNLIERDKDPDDVVEKLYWGYTKRQLKVFVSLVLLSLNDIMGYSAIAPFFPVVAAQKGLTSVQVGLIFSSYSITGIFFSFVTGIVLVRVGAKFCVIAGMFWNAGAILCFGLLGNVDATSFLILSIISRGLMGLGSSAAFTAMFAIVFQEFSERS</sequence>
<accession>F6VTY6</accession>